<keyword evidence="2" id="KW-1185">Reference proteome</keyword>
<sequence length="144" mass="16352">MKWTHLEYTVVFSIFTDWHHINFRKFSSSPKEAPYSLDSLPICPEPNSQPQATTNLLSVCMDLPGLGGWCLYHYGGVCEKPMELICCDYFLIEAPDEFYAPSVCLYIGSKRKPCKTFVWEPHPLLNHAAYLASSCFALKNSGFT</sequence>
<evidence type="ECO:0000313" key="1">
    <source>
        <dbReference type="EMBL" id="CAI9156950.1"/>
    </source>
</evidence>
<organism evidence="1 2">
    <name type="scientific">Rangifer tarandus platyrhynchus</name>
    <name type="common">Svalbard reindeer</name>
    <dbReference type="NCBI Taxonomy" id="3082113"/>
    <lineage>
        <taxon>Eukaryota</taxon>
        <taxon>Metazoa</taxon>
        <taxon>Chordata</taxon>
        <taxon>Craniata</taxon>
        <taxon>Vertebrata</taxon>
        <taxon>Euteleostomi</taxon>
        <taxon>Mammalia</taxon>
        <taxon>Eutheria</taxon>
        <taxon>Laurasiatheria</taxon>
        <taxon>Artiodactyla</taxon>
        <taxon>Ruminantia</taxon>
        <taxon>Pecora</taxon>
        <taxon>Cervidae</taxon>
        <taxon>Odocoileinae</taxon>
        <taxon>Rangifer</taxon>
    </lineage>
</organism>
<dbReference type="EMBL" id="OX459951">
    <property type="protein sequence ID" value="CAI9156950.1"/>
    <property type="molecule type" value="Genomic_DNA"/>
</dbReference>
<protein>
    <submittedName>
        <fullName evidence="1">Uncharacterized protein</fullName>
    </submittedName>
</protein>
<gene>
    <name evidence="1" type="ORF">MRATA1EN1_LOCUS5912</name>
</gene>
<proteinExistence type="predicted"/>
<evidence type="ECO:0000313" key="2">
    <source>
        <dbReference type="Proteomes" id="UP001176941"/>
    </source>
</evidence>
<dbReference type="Proteomes" id="UP001176941">
    <property type="component" value="Chromosome 15"/>
</dbReference>
<name>A0ABN8Y7J5_RANTA</name>
<reference evidence="1" key="1">
    <citation type="submission" date="2023-04" db="EMBL/GenBank/DDBJ databases">
        <authorList>
            <consortium name="ELIXIR-Norway"/>
        </authorList>
    </citation>
    <scope>NUCLEOTIDE SEQUENCE [LARGE SCALE GENOMIC DNA]</scope>
</reference>
<accession>A0ABN8Y7J5</accession>